<evidence type="ECO:0000256" key="8">
    <source>
        <dbReference type="SAM" id="SignalP"/>
    </source>
</evidence>
<dbReference type="InterPro" id="IPR001314">
    <property type="entry name" value="Peptidase_S1A"/>
</dbReference>
<dbReference type="Gene3D" id="2.40.10.10">
    <property type="entry name" value="Trypsin-like serine proteases"/>
    <property type="match status" value="1"/>
</dbReference>
<evidence type="ECO:0000256" key="2">
    <source>
        <dbReference type="ARBA" id="ARBA00022670"/>
    </source>
</evidence>
<sequence length="348" mass="38203">MIVCLRLIITLQVLLLLLPAPVLSALSLRGAAAADGESVPANSAPNVVLLEEAAEDTEYADHSQRRAQYNVSNDETGFVSIDESGSDPFDPRIIGGVYASSLNEDFSFTVSLQDRNGNHFCGASLVSKDCVLTAAHCSDKVTEKGPLYAVINRLELSNFSVGEKKPIKFEKLHPKYDVTMANIDWRYDFALMCFKEPTMSAAKVIKLNKVASIPRATSLVRVLGWGDTSKDTTVSQMSDSLKVAKLRVVSNYQCDSSYKTSFRAEGKIIQDEMMCATHKTQDSCQGDSGGPLIYNGMLVGITSWGVECNNRGYPGVYARVSSAYGWIRRNICSLSMYPDPSFSCDEYW</sequence>
<dbReference type="AlphaFoldDB" id="A0ABD3MQ38"/>
<dbReference type="PROSITE" id="PS50240">
    <property type="entry name" value="TRYPSIN_DOM"/>
    <property type="match status" value="1"/>
</dbReference>
<dbReference type="FunFam" id="2.40.10.10:FF:000036">
    <property type="entry name" value="Trypsin beta"/>
    <property type="match status" value="1"/>
</dbReference>
<protein>
    <recommendedName>
        <fullName evidence="9">Peptidase S1 domain-containing protein</fullName>
    </recommendedName>
</protein>
<dbReference type="InterPro" id="IPR009003">
    <property type="entry name" value="Peptidase_S1_PA"/>
</dbReference>
<dbReference type="PANTHER" id="PTHR24276:SF91">
    <property type="entry name" value="AT26814P-RELATED"/>
    <property type="match status" value="1"/>
</dbReference>
<dbReference type="EMBL" id="JALLAZ020001741">
    <property type="protein sequence ID" value="KAL3765883.1"/>
    <property type="molecule type" value="Genomic_DNA"/>
</dbReference>
<dbReference type="Pfam" id="PF00089">
    <property type="entry name" value="Trypsin"/>
    <property type="match status" value="1"/>
</dbReference>
<dbReference type="InterPro" id="IPR033116">
    <property type="entry name" value="TRYPSIN_SER"/>
</dbReference>
<dbReference type="SUPFAM" id="SSF50494">
    <property type="entry name" value="Trypsin-like serine proteases"/>
    <property type="match status" value="1"/>
</dbReference>
<evidence type="ECO:0000259" key="9">
    <source>
        <dbReference type="PROSITE" id="PS50240"/>
    </source>
</evidence>
<dbReference type="SMART" id="SM00020">
    <property type="entry name" value="Tryp_SPc"/>
    <property type="match status" value="1"/>
</dbReference>
<keyword evidence="5" id="KW-0843">Virulence</keyword>
<dbReference type="GO" id="GO:0008236">
    <property type="term" value="F:serine-type peptidase activity"/>
    <property type="evidence" value="ECO:0007669"/>
    <property type="project" value="UniProtKB-KW"/>
</dbReference>
<evidence type="ECO:0000256" key="5">
    <source>
        <dbReference type="ARBA" id="ARBA00023026"/>
    </source>
</evidence>
<name>A0ABD3MQ38_9STRA</name>
<dbReference type="InterPro" id="IPR043504">
    <property type="entry name" value="Peptidase_S1_PA_chymotrypsin"/>
</dbReference>
<evidence type="ECO:0000256" key="1">
    <source>
        <dbReference type="ARBA" id="ARBA00007664"/>
    </source>
</evidence>
<evidence type="ECO:0000313" key="11">
    <source>
        <dbReference type="Proteomes" id="UP001530315"/>
    </source>
</evidence>
<keyword evidence="2 7" id="KW-0645">Protease</keyword>
<proteinExistence type="inferred from homology"/>
<keyword evidence="4 7" id="KW-0720">Serine protease</keyword>
<feature type="domain" description="Peptidase S1" evidence="9">
    <location>
        <begin position="93"/>
        <end position="332"/>
    </location>
</feature>
<dbReference type="CDD" id="cd00190">
    <property type="entry name" value="Tryp_SPc"/>
    <property type="match status" value="1"/>
</dbReference>
<evidence type="ECO:0000256" key="7">
    <source>
        <dbReference type="RuleBase" id="RU363034"/>
    </source>
</evidence>
<dbReference type="InterPro" id="IPR001254">
    <property type="entry name" value="Trypsin_dom"/>
</dbReference>
<dbReference type="PROSITE" id="PS00134">
    <property type="entry name" value="TRYPSIN_HIS"/>
    <property type="match status" value="1"/>
</dbReference>
<evidence type="ECO:0000256" key="6">
    <source>
        <dbReference type="ARBA" id="ARBA00023157"/>
    </source>
</evidence>
<dbReference type="InterPro" id="IPR050430">
    <property type="entry name" value="Peptidase_S1"/>
</dbReference>
<evidence type="ECO:0000256" key="3">
    <source>
        <dbReference type="ARBA" id="ARBA00022801"/>
    </source>
</evidence>
<keyword evidence="11" id="KW-1185">Reference proteome</keyword>
<keyword evidence="6" id="KW-1015">Disulfide bond</keyword>
<feature type="signal peptide" evidence="8">
    <location>
        <begin position="1"/>
        <end position="25"/>
    </location>
</feature>
<dbReference type="InterPro" id="IPR018114">
    <property type="entry name" value="TRYPSIN_HIS"/>
</dbReference>
<dbReference type="PRINTS" id="PR00722">
    <property type="entry name" value="CHYMOTRYPSIN"/>
</dbReference>
<dbReference type="PROSITE" id="PS00135">
    <property type="entry name" value="TRYPSIN_SER"/>
    <property type="match status" value="1"/>
</dbReference>
<feature type="chain" id="PRO_5044759824" description="Peptidase S1 domain-containing protein" evidence="8">
    <location>
        <begin position="26"/>
        <end position="348"/>
    </location>
</feature>
<keyword evidence="8" id="KW-0732">Signal</keyword>
<dbReference type="PANTHER" id="PTHR24276">
    <property type="entry name" value="POLYSERASE-RELATED"/>
    <property type="match status" value="1"/>
</dbReference>
<keyword evidence="3 7" id="KW-0378">Hydrolase</keyword>
<comment type="similarity">
    <text evidence="1">Belongs to the peptidase S1 family.</text>
</comment>
<organism evidence="10 11">
    <name type="scientific">Stephanodiscus triporus</name>
    <dbReference type="NCBI Taxonomy" id="2934178"/>
    <lineage>
        <taxon>Eukaryota</taxon>
        <taxon>Sar</taxon>
        <taxon>Stramenopiles</taxon>
        <taxon>Ochrophyta</taxon>
        <taxon>Bacillariophyta</taxon>
        <taxon>Coscinodiscophyceae</taxon>
        <taxon>Thalassiosirophycidae</taxon>
        <taxon>Stephanodiscales</taxon>
        <taxon>Stephanodiscaceae</taxon>
        <taxon>Stephanodiscus</taxon>
    </lineage>
</organism>
<dbReference type="GO" id="GO:0006508">
    <property type="term" value="P:proteolysis"/>
    <property type="evidence" value="ECO:0007669"/>
    <property type="project" value="UniProtKB-KW"/>
</dbReference>
<comment type="caution">
    <text evidence="10">The sequence shown here is derived from an EMBL/GenBank/DDBJ whole genome shotgun (WGS) entry which is preliminary data.</text>
</comment>
<evidence type="ECO:0000256" key="4">
    <source>
        <dbReference type="ARBA" id="ARBA00022825"/>
    </source>
</evidence>
<reference evidence="10 11" key="1">
    <citation type="submission" date="2024-10" db="EMBL/GenBank/DDBJ databases">
        <title>Updated reference genomes for cyclostephanoid diatoms.</title>
        <authorList>
            <person name="Roberts W.R."/>
            <person name="Alverson A.J."/>
        </authorList>
    </citation>
    <scope>NUCLEOTIDE SEQUENCE [LARGE SCALE GENOMIC DNA]</scope>
    <source>
        <strain evidence="10 11">AJA276-08</strain>
    </source>
</reference>
<gene>
    <name evidence="10" type="ORF">ACHAW5_002116</name>
</gene>
<evidence type="ECO:0000313" key="10">
    <source>
        <dbReference type="EMBL" id="KAL3765883.1"/>
    </source>
</evidence>
<dbReference type="Proteomes" id="UP001530315">
    <property type="component" value="Unassembled WGS sequence"/>
</dbReference>
<accession>A0ABD3MQ38</accession>